<reference evidence="1 2" key="1">
    <citation type="submission" date="2024-06" db="EMBL/GenBank/DDBJ databases">
        <title>The Natural Products Discovery Center: Release of the First 8490 Sequenced Strains for Exploring Actinobacteria Biosynthetic Diversity.</title>
        <authorList>
            <person name="Kalkreuter E."/>
            <person name="Kautsar S.A."/>
            <person name="Yang D."/>
            <person name="Bader C.D."/>
            <person name="Teijaro C.N."/>
            <person name="Fluegel L."/>
            <person name="Davis C.M."/>
            <person name="Simpson J.R."/>
            <person name="Lauterbach L."/>
            <person name="Steele A.D."/>
            <person name="Gui C."/>
            <person name="Meng S."/>
            <person name="Li G."/>
            <person name="Viehrig K."/>
            <person name="Ye F."/>
            <person name="Su P."/>
            <person name="Kiefer A.F."/>
            <person name="Nichols A."/>
            <person name="Cepeda A.J."/>
            <person name="Yan W."/>
            <person name="Fan B."/>
            <person name="Jiang Y."/>
            <person name="Adhikari A."/>
            <person name="Zheng C.-J."/>
            <person name="Schuster L."/>
            <person name="Cowan T.M."/>
            <person name="Smanski M.J."/>
            <person name="Chevrette M.G."/>
            <person name="De Carvalho L.P.S."/>
            <person name="Shen B."/>
        </authorList>
    </citation>
    <scope>NUCLEOTIDE SEQUENCE [LARGE SCALE GENOMIC DNA]</scope>
    <source>
        <strain evidence="1 2">NPDC048117</strain>
    </source>
</reference>
<organism evidence="1 2">
    <name type="scientific">Streptomyces chilikensis</name>
    <dbReference type="NCBI Taxonomy" id="1194079"/>
    <lineage>
        <taxon>Bacteria</taxon>
        <taxon>Bacillati</taxon>
        <taxon>Actinomycetota</taxon>
        <taxon>Actinomycetes</taxon>
        <taxon>Kitasatosporales</taxon>
        <taxon>Streptomycetaceae</taxon>
        <taxon>Streptomyces</taxon>
    </lineage>
</organism>
<proteinExistence type="predicted"/>
<dbReference type="RefSeq" id="WP_359268442.1">
    <property type="nucleotide sequence ID" value="NZ_JBEZNA010000004.1"/>
</dbReference>
<accession>A0ABV3EJF1</accession>
<dbReference type="Proteomes" id="UP001551584">
    <property type="component" value="Unassembled WGS sequence"/>
</dbReference>
<name>A0ABV3EJF1_9ACTN</name>
<sequence>MRVTSWLINGLNVLPAPFVDGWDECGVPLLSDLAAVMNSWDPFAGGWSVALSDTCAYHIRSRALPPTGTAYGVLTATDIDTGEVLTFAPAQVVVPDRYFRRVTEVDCDGQVTQRWLDHAGQPVAAPDPAQLVECTVQVTPGARATPTQRVRPRIQRYTGAVNSPDYGATGADIQALTLTVLAGSVRVRAAGTGDTHGGDPTSYFDDVTVPAGVTLSWGVDGDSHDLAIDGSLLFSGIGAGADFLVHWTEHLYTDVD</sequence>
<evidence type="ECO:0000313" key="2">
    <source>
        <dbReference type="Proteomes" id="UP001551584"/>
    </source>
</evidence>
<gene>
    <name evidence="1" type="ORF">AB0D95_03290</name>
</gene>
<comment type="caution">
    <text evidence="1">The sequence shown here is derived from an EMBL/GenBank/DDBJ whole genome shotgun (WGS) entry which is preliminary data.</text>
</comment>
<dbReference type="EMBL" id="JBEZNA010000004">
    <property type="protein sequence ID" value="MEU9576308.1"/>
    <property type="molecule type" value="Genomic_DNA"/>
</dbReference>
<protein>
    <submittedName>
        <fullName evidence="1">Uncharacterized protein</fullName>
    </submittedName>
</protein>
<keyword evidence="2" id="KW-1185">Reference proteome</keyword>
<evidence type="ECO:0000313" key="1">
    <source>
        <dbReference type="EMBL" id="MEU9576308.1"/>
    </source>
</evidence>